<sequence length="44" mass="5296">MEEYDITVDPRTLRKDIEQLRKFGVDIAKDRKAQNLYHYVLTRG</sequence>
<dbReference type="Proteomes" id="UP000008234">
    <property type="component" value="Chromosome"/>
</dbReference>
<dbReference type="KEGG" id="clo:HMPREF0868_0189"/>
<gene>
    <name evidence="1" type="ordered locus">HMPREF0868_0189</name>
</gene>
<protein>
    <submittedName>
        <fullName evidence="1">Uncharacterized protein</fullName>
    </submittedName>
</protein>
<dbReference type="EMBL" id="CP001850">
    <property type="protein sequence ID" value="ADC90365.1"/>
    <property type="molecule type" value="Genomic_DNA"/>
</dbReference>
<evidence type="ECO:0000313" key="2">
    <source>
        <dbReference type="Proteomes" id="UP000008234"/>
    </source>
</evidence>
<reference evidence="2" key="1">
    <citation type="submission" date="2009-12" db="EMBL/GenBank/DDBJ databases">
        <title>Sequence of Clostridiales genomosp. BVAB3 str. UPII9-5.</title>
        <authorList>
            <person name="Madupu R."/>
            <person name="Durkin A.S."/>
            <person name="Torralba M."/>
            <person name="Methe B."/>
            <person name="Sutton G.G."/>
            <person name="Strausberg R.L."/>
            <person name="Nelson K.E."/>
        </authorList>
    </citation>
    <scope>NUCLEOTIDE SEQUENCE [LARGE SCALE GENOMIC DNA]</scope>
    <source>
        <strain evidence="2">UPII9-5</strain>
    </source>
</reference>
<keyword evidence="2" id="KW-1185">Reference proteome</keyword>
<evidence type="ECO:0000313" key="1">
    <source>
        <dbReference type="EMBL" id="ADC90365.1"/>
    </source>
</evidence>
<dbReference type="AlphaFoldDB" id="D3R023"/>
<dbReference type="HOGENOM" id="CLU_3218291_0_0_9"/>
<organism evidence="1 2">
    <name type="scientific">Mageeibacillus indolicus (strain UPII9-5)</name>
    <name type="common">Clostridiales genomosp. BVAB3 (strain UPII9-5)</name>
    <dbReference type="NCBI Taxonomy" id="699246"/>
    <lineage>
        <taxon>Bacteria</taxon>
        <taxon>Bacillati</taxon>
        <taxon>Bacillota</taxon>
        <taxon>Clostridia</taxon>
        <taxon>Eubacteriales</taxon>
        <taxon>Oscillospiraceae</taxon>
        <taxon>Mageeibacillus</taxon>
    </lineage>
</organism>
<accession>D3R023</accession>
<proteinExistence type="predicted"/>
<name>D3R023_MAGIU</name>